<dbReference type="InterPro" id="IPR016032">
    <property type="entry name" value="Sig_transdc_resp-reg_C-effctor"/>
</dbReference>
<dbReference type="GO" id="GO:0003677">
    <property type="term" value="F:DNA binding"/>
    <property type="evidence" value="ECO:0007669"/>
    <property type="project" value="UniProtKB-KW"/>
</dbReference>
<dbReference type="RefSeq" id="WP_207894493.1">
    <property type="nucleotide sequence ID" value="NZ_SLXQ01000003.1"/>
</dbReference>
<evidence type="ECO:0000256" key="2">
    <source>
        <dbReference type="ARBA" id="ARBA00023125"/>
    </source>
</evidence>
<dbReference type="AlphaFoldDB" id="A0A4R2QVB2"/>
<dbReference type="PANTHER" id="PTHR43214">
    <property type="entry name" value="TWO-COMPONENT RESPONSE REGULATOR"/>
    <property type="match status" value="1"/>
</dbReference>
<proteinExistence type="predicted"/>
<dbReference type="Gene3D" id="1.10.10.10">
    <property type="entry name" value="Winged helix-like DNA-binding domain superfamily/Winged helix DNA-binding domain"/>
    <property type="match status" value="1"/>
</dbReference>
<comment type="caution">
    <text evidence="5">The sequence shown here is derived from an EMBL/GenBank/DDBJ whole genome shotgun (WGS) entry which is preliminary data.</text>
</comment>
<dbReference type="InterPro" id="IPR039420">
    <property type="entry name" value="WalR-like"/>
</dbReference>
<dbReference type="PRINTS" id="PR00038">
    <property type="entry name" value="HTHLUXR"/>
</dbReference>
<evidence type="ECO:0000256" key="1">
    <source>
        <dbReference type="ARBA" id="ARBA00023015"/>
    </source>
</evidence>
<dbReference type="Gene3D" id="3.30.450.40">
    <property type="match status" value="1"/>
</dbReference>
<dbReference type="InterPro" id="IPR029016">
    <property type="entry name" value="GAF-like_dom_sf"/>
</dbReference>
<dbReference type="CDD" id="cd06170">
    <property type="entry name" value="LuxR_C_like"/>
    <property type="match status" value="1"/>
</dbReference>
<feature type="domain" description="HTH luxR-type" evidence="4">
    <location>
        <begin position="209"/>
        <end position="274"/>
    </location>
</feature>
<keyword evidence="6" id="KW-1185">Reference proteome</keyword>
<dbReference type="SMART" id="SM00421">
    <property type="entry name" value="HTH_LUXR"/>
    <property type="match status" value="1"/>
</dbReference>
<reference evidence="5 6" key="1">
    <citation type="submission" date="2019-03" db="EMBL/GenBank/DDBJ databases">
        <title>Genomic Encyclopedia of Type Strains, Phase IV (KMG-IV): sequencing the most valuable type-strain genomes for metagenomic binning, comparative biology and taxonomic classification.</title>
        <authorList>
            <person name="Goeker M."/>
        </authorList>
    </citation>
    <scope>NUCLEOTIDE SEQUENCE [LARGE SCALE GENOMIC DNA]</scope>
    <source>
        <strain evidence="5 6">DSM 45765</strain>
    </source>
</reference>
<dbReference type="PANTHER" id="PTHR43214:SF42">
    <property type="entry name" value="TRANSCRIPTIONAL REGULATORY PROTEIN DESR"/>
    <property type="match status" value="1"/>
</dbReference>
<evidence type="ECO:0000256" key="3">
    <source>
        <dbReference type="ARBA" id="ARBA00023163"/>
    </source>
</evidence>
<evidence type="ECO:0000259" key="4">
    <source>
        <dbReference type="PROSITE" id="PS50043"/>
    </source>
</evidence>
<dbReference type="InterPro" id="IPR036388">
    <property type="entry name" value="WH-like_DNA-bd_sf"/>
</dbReference>
<keyword evidence="3" id="KW-0804">Transcription</keyword>
<keyword evidence="1" id="KW-0805">Transcription regulation</keyword>
<organism evidence="5 6">
    <name type="scientific">Tamaricihabitans halophyticus</name>
    <dbReference type="NCBI Taxonomy" id="1262583"/>
    <lineage>
        <taxon>Bacteria</taxon>
        <taxon>Bacillati</taxon>
        <taxon>Actinomycetota</taxon>
        <taxon>Actinomycetes</taxon>
        <taxon>Pseudonocardiales</taxon>
        <taxon>Pseudonocardiaceae</taxon>
        <taxon>Tamaricihabitans</taxon>
    </lineage>
</organism>
<dbReference type="Pfam" id="PF00196">
    <property type="entry name" value="GerE"/>
    <property type="match status" value="1"/>
</dbReference>
<dbReference type="GO" id="GO:0006355">
    <property type="term" value="P:regulation of DNA-templated transcription"/>
    <property type="evidence" value="ECO:0007669"/>
    <property type="project" value="InterPro"/>
</dbReference>
<dbReference type="Proteomes" id="UP000294911">
    <property type="component" value="Unassembled WGS sequence"/>
</dbReference>
<dbReference type="InterPro" id="IPR000792">
    <property type="entry name" value="Tscrpt_reg_LuxR_C"/>
</dbReference>
<accession>A0A4R2QVB2</accession>
<dbReference type="SUPFAM" id="SSF46894">
    <property type="entry name" value="C-terminal effector domain of the bipartite response regulators"/>
    <property type="match status" value="1"/>
</dbReference>
<gene>
    <name evidence="5" type="ORF">EV191_10322</name>
</gene>
<evidence type="ECO:0000313" key="6">
    <source>
        <dbReference type="Proteomes" id="UP000294911"/>
    </source>
</evidence>
<dbReference type="PROSITE" id="PS50043">
    <property type="entry name" value="HTH_LUXR_2"/>
    <property type="match status" value="1"/>
</dbReference>
<evidence type="ECO:0000313" key="5">
    <source>
        <dbReference type="EMBL" id="TCP53982.1"/>
    </source>
</evidence>
<dbReference type="SUPFAM" id="SSF55781">
    <property type="entry name" value="GAF domain-like"/>
    <property type="match status" value="1"/>
</dbReference>
<sequence>MIDDRTAIRGALLQLRRRTRLPVAFGGPVTGRDELRLMELVGTVTNSLRGLAVSPGSGLGGKVVRLGRVVALTDYPSASVITHDYDAAVRPEGLRAIVAVPVVVRQSVRGVLYGAVRHATAMGDQVLSAALDTARNLEQDLAVRDELRLRVDTLDAVAGSEVTGPEWEEVRQAHTELRLLAQRTRDTGLRAELYRVCDRLTSATTPARDETVVPRLAPRELDVLSCVAAGCGNAETARRLGLRPETVKSYLRAAMRKLDVHGRYEAVVAARKLGQLP</sequence>
<keyword evidence="2" id="KW-0238">DNA-binding</keyword>
<dbReference type="EMBL" id="SLXQ01000003">
    <property type="protein sequence ID" value="TCP53982.1"/>
    <property type="molecule type" value="Genomic_DNA"/>
</dbReference>
<protein>
    <submittedName>
        <fullName evidence="5">LuxR family GAF modulated transcriptional regulator</fullName>
    </submittedName>
</protein>
<name>A0A4R2QVB2_9PSEU</name>